<evidence type="ECO:0008006" key="3">
    <source>
        <dbReference type="Google" id="ProtNLM"/>
    </source>
</evidence>
<organism evidence="1 2">
    <name type="scientific">Plakobranchus ocellatus</name>
    <dbReference type="NCBI Taxonomy" id="259542"/>
    <lineage>
        <taxon>Eukaryota</taxon>
        <taxon>Metazoa</taxon>
        <taxon>Spiralia</taxon>
        <taxon>Lophotrochozoa</taxon>
        <taxon>Mollusca</taxon>
        <taxon>Gastropoda</taxon>
        <taxon>Heterobranchia</taxon>
        <taxon>Euthyneura</taxon>
        <taxon>Panpulmonata</taxon>
        <taxon>Sacoglossa</taxon>
        <taxon>Placobranchoidea</taxon>
        <taxon>Plakobranchidae</taxon>
        <taxon>Plakobranchus</taxon>
    </lineage>
</organism>
<protein>
    <recommendedName>
        <fullName evidence="3">EF-hand domain-containing protein</fullName>
    </recommendedName>
</protein>
<evidence type="ECO:0000313" key="1">
    <source>
        <dbReference type="EMBL" id="GFO02877.1"/>
    </source>
</evidence>
<keyword evidence="2" id="KW-1185">Reference proteome</keyword>
<gene>
    <name evidence="1" type="ORF">PoB_002938200</name>
</gene>
<evidence type="ECO:0000313" key="2">
    <source>
        <dbReference type="Proteomes" id="UP000735302"/>
    </source>
</evidence>
<dbReference type="EMBL" id="BLXT01003657">
    <property type="protein sequence ID" value="GFO02877.1"/>
    <property type="molecule type" value="Genomic_DNA"/>
</dbReference>
<dbReference type="Proteomes" id="UP000735302">
    <property type="component" value="Unassembled WGS sequence"/>
</dbReference>
<reference evidence="1 2" key="1">
    <citation type="journal article" date="2021" name="Elife">
        <title>Chloroplast acquisition without the gene transfer in kleptoplastic sea slugs, Plakobranchus ocellatus.</title>
        <authorList>
            <person name="Maeda T."/>
            <person name="Takahashi S."/>
            <person name="Yoshida T."/>
            <person name="Shimamura S."/>
            <person name="Takaki Y."/>
            <person name="Nagai Y."/>
            <person name="Toyoda A."/>
            <person name="Suzuki Y."/>
            <person name="Arimoto A."/>
            <person name="Ishii H."/>
            <person name="Satoh N."/>
            <person name="Nishiyama T."/>
            <person name="Hasebe M."/>
            <person name="Maruyama T."/>
            <person name="Minagawa J."/>
            <person name="Obokata J."/>
            <person name="Shigenobu S."/>
        </authorList>
    </citation>
    <scope>NUCLEOTIDE SEQUENCE [LARGE SCALE GENOMIC DNA]</scope>
</reference>
<name>A0AAV4A7P6_9GAST</name>
<proteinExistence type="predicted"/>
<comment type="caution">
    <text evidence="1">The sequence shown here is derived from an EMBL/GenBank/DDBJ whole genome shotgun (WGS) entry which is preliminary data.</text>
</comment>
<sequence>MESREHKPAPVCSPRWMNLGLCVAVLICGYVTSADSNEILSIATFRDIAEAEIPSPRGWAASKSPLISIDVLGRQEIPLDTFMCEKLIWCKGKFSWRFRESSVSIIVNVTALGGSLPFRLNLFFIDGQEETTCLPDCENDKVFLESDTDGSGSIELDREDYLCLGNQSVEVYSFNVDENKLTSIEIQTAFDNRLLFPINFDPIVSFPTRMFIFPTEDTAGLECPVGKWCLNHTCWQWSEQNSTLLYVVEINLITFKHFTNCTVVFLNEINQFYDIFLLASGNPKYNFITKGRIDIATFDDEVRIQIPLDTIYDLQAAKQIKILPVFLPFIQKPKIEPLYWTQEDLEQKPTYLFHGSFGAQDSKSVYAMSAVERNAHYDGGLYYVTLKKLGVHPADDEERLLCVDPVNGVGTCNIGLSRSVLKIPPVPDVYIFKDGETIGFKCEMNRKCMYEGSWDFVNLYNERTTALEFKFPTGGRVLNYNVYLLDPKDPSKKWIYKLIILNNALRAQDLVISEAVFEEEDMATFSFNISWTTDLYNYAYFVRANDSTGSGCHIGRWCRNLTFWEAKKAHDRLSIVIKLKNPRNELLSNLSIFLLDHNRLQFRIYSLSTMNGEYWCVTNTRNKR</sequence>
<dbReference type="AlphaFoldDB" id="A0AAV4A7P6"/>
<accession>A0AAV4A7P6</accession>